<sequence length="642" mass="76426">MYYNNILNYDFFDFIKGVTVQMMSFTYFSYASLFQDLERNFNIYSNKNNLDIKLEMVFFSEKNSTRGRSDHSLMLDTLLNRKSVKYDMYIFDPILVKKLSSHFLDLKEWLPNEYIDLYNLNDVWKISVYDNKWVGLPLFIKFMVLYSNRYYLEKYNKEVPTTWDKLLETGQFILEQERINNKNFNLYGYNGLFPTNFDGLTSSMCSAYQYIYSNRENKNSTFPEINSEIVIKSLNKLKEIKEKLSSDELFKLNEDETIKILMEEKNLLFATFWDSVLPKDFNLYIKSILPGRIDGISGSCLGGYNLGISDYIDEEHKKASIEVFKFIFSKEFQRDYIIKKYHQYSGIMELYKENETCSNFECDILTNLQFIERPIEMKNYEEYELKFLEYFYKFLYYGKDIEKMVQKIEEITKFYYLKLKNDVCGIIIFSILNVIFIIVLISLLLNFVPNIKFKGILIILSSLFPSIKPEEVISENNKNFYHCYIDTSHVIEFILFVFELLYHAFLFIALITFLFIELNNKKTLLLLKNMFYIVGLDCVSIILLVIIEIINTKNYYIECFSPLIIHAVYIFKHIYALLFNFSYENSNNDNEDNNSSEIRKLYISTNMNNSMLMEKKLKINFNDSEMLSKSEEEVDISELTKT</sequence>
<keyword evidence="1" id="KW-1133">Transmembrane helix</keyword>
<name>A0A1Y2D6W4_9FUNG</name>
<dbReference type="EMBL" id="MCOG01000086">
    <property type="protein sequence ID" value="ORY54325.1"/>
    <property type="molecule type" value="Genomic_DNA"/>
</dbReference>
<feature type="transmembrane region" description="Helical" evidence="1">
    <location>
        <begin position="426"/>
        <end position="448"/>
    </location>
</feature>
<dbReference type="Gene3D" id="3.40.190.10">
    <property type="entry name" value="Periplasmic binding protein-like II"/>
    <property type="match status" value="1"/>
</dbReference>
<dbReference type="PANTHER" id="PTHR43649:SF12">
    <property type="entry name" value="DIACETYLCHITOBIOSE BINDING PROTEIN DASA"/>
    <property type="match status" value="1"/>
</dbReference>
<keyword evidence="1" id="KW-0472">Membrane</keyword>
<feature type="transmembrane region" description="Helical" evidence="1">
    <location>
        <begin position="493"/>
        <end position="518"/>
    </location>
</feature>
<reference evidence="2 3" key="1">
    <citation type="submission" date="2016-08" db="EMBL/GenBank/DDBJ databases">
        <title>A Parts List for Fungal Cellulosomes Revealed by Comparative Genomics.</title>
        <authorList>
            <consortium name="DOE Joint Genome Institute"/>
            <person name="Haitjema C.H."/>
            <person name="Gilmore S.P."/>
            <person name="Henske J.K."/>
            <person name="Solomon K.V."/>
            <person name="De Groot R."/>
            <person name="Kuo A."/>
            <person name="Mondo S.J."/>
            <person name="Salamov A.A."/>
            <person name="Labutti K."/>
            <person name="Zhao Z."/>
            <person name="Chiniquy J."/>
            <person name="Barry K."/>
            <person name="Brewer H.M."/>
            <person name="Purvine S.O."/>
            <person name="Wright A.T."/>
            <person name="Boxma B."/>
            <person name="Van Alen T."/>
            <person name="Hackstein J.H."/>
            <person name="Baker S.E."/>
            <person name="Grigoriev I.V."/>
            <person name="O'Malley M.A."/>
        </authorList>
    </citation>
    <scope>NUCLEOTIDE SEQUENCE [LARGE SCALE GENOMIC DNA]</scope>
    <source>
        <strain evidence="2 3">G1</strain>
    </source>
</reference>
<gene>
    <name evidence="2" type="ORF">LY90DRAFT_670096</name>
</gene>
<evidence type="ECO:0000313" key="3">
    <source>
        <dbReference type="Proteomes" id="UP000193920"/>
    </source>
</evidence>
<feature type="transmembrane region" description="Helical" evidence="1">
    <location>
        <begin position="530"/>
        <end position="551"/>
    </location>
</feature>
<comment type="caution">
    <text evidence="2">The sequence shown here is derived from an EMBL/GenBank/DDBJ whole genome shotgun (WGS) entry which is preliminary data.</text>
</comment>
<dbReference type="AlphaFoldDB" id="A0A1Y2D6W4"/>
<dbReference type="OrthoDB" id="5574009at2759"/>
<dbReference type="InterPro" id="IPR050490">
    <property type="entry name" value="Bact_solute-bd_prot1"/>
</dbReference>
<evidence type="ECO:0000256" key="1">
    <source>
        <dbReference type="SAM" id="Phobius"/>
    </source>
</evidence>
<keyword evidence="3" id="KW-1185">Reference proteome</keyword>
<proteinExistence type="predicted"/>
<accession>A0A1Y2D6W4</accession>
<feature type="transmembrane region" description="Helical" evidence="1">
    <location>
        <begin position="563"/>
        <end position="583"/>
    </location>
</feature>
<dbReference type="Proteomes" id="UP000193920">
    <property type="component" value="Unassembled WGS sequence"/>
</dbReference>
<dbReference type="SUPFAM" id="SSF53850">
    <property type="entry name" value="Periplasmic binding protein-like II"/>
    <property type="match status" value="1"/>
</dbReference>
<dbReference type="STRING" id="1754190.A0A1Y2D6W4"/>
<evidence type="ECO:0000313" key="2">
    <source>
        <dbReference type="EMBL" id="ORY54325.1"/>
    </source>
</evidence>
<protein>
    <submittedName>
        <fullName evidence="2">Periplasmic binding protein-like II</fullName>
    </submittedName>
</protein>
<dbReference type="PANTHER" id="PTHR43649">
    <property type="entry name" value="ARABINOSE-BINDING PROTEIN-RELATED"/>
    <property type="match status" value="1"/>
</dbReference>
<keyword evidence="1" id="KW-0812">Transmembrane</keyword>
<organism evidence="2 3">
    <name type="scientific">Neocallimastix californiae</name>
    <dbReference type="NCBI Taxonomy" id="1754190"/>
    <lineage>
        <taxon>Eukaryota</taxon>
        <taxon>Fungi</taxon>
        <taxon>Fungi incertae sedis</taxon>
        <taxon>Chytridiomycota</taxon>
        <taxon>Chytridiomycota incertae sedis</taxon>
        <taxon>Neocallimastigomycetes</taxon>
        <taxon>Neocallimastigales</taxon>
        <taxon>Neocallimastigaceae</taxon>
        <taxon>Neocallimastix</taxon>
    </lineage>
</organism>